<dbReference type="Gene3D" id="3.40.190.10">
    <property type="entry name" value="Periplasmic binding protein-like II"/>
    <property type="match status" value="3"/>
</dbReference>
<comment type="caution">
    <text evidence="2">The sequence shown here is derived from an EMBL/GenBank/DDBJ whole genome shotgun (WGS) entry which is preliminary data.</text>
</comment>
<dbReference type="PANTHER" id="PTHR43649">
    <property type="entry name" value="ARABINOSE-BINDING PROTEIN-RELATED"/>
    <property type="match status" value="1"/>
</dbReference>
<dbReference type="RefSeq" id="WP_189026907.1">
    <property type="nucleotide sequence ID" value="NZ_BMKR01000013.1"/>
</dbReference>
<keyword evidence="3" id="KW-1185">Reference proteome</keyword>
<keyword evidence="1" id="KW-0732">Signal</keyword>
<feature type="chain" id="PRO_5039695718" evidence="1">
    <location>
        <begin position="25"/>
        <end position="558"/>
    </location>
</feature>
<dbReference type="AlphaFoldDB" id="A0A917CHL7"/>
<evidence type="ECO:0000256" key="1">
    <source>
        <dbReference type="SAM" id="SignalP"/>
    </source>
</evidence>
<dbReference type="Proteomes" id="UP000637643">
    <property type="component" value="Unassembled WGS sequence"/>
</dbReference>
<dbReference type="SUPFAM" id="SSF53850">
    <property type="entry name" value="Periplasmic binding protein-like II"/>
    <property type="match status" value="1"/>
</dbReference>
<gene>
    <name evidence="2" type="primary">ytcQ</name>
    <name evidence="2" type="ORF">GCM10010912_34190</name>
</gene>
<reference evidence="2" key="1">
    <citation type="journal article" date="2014" name="Int. J. Syst. Evol. Microbiol.">
        <title>Complete genome sequence of Corynebacterium casei LMG S-19264T (=DSM 44701T), isolated from a smear-ripened cheese.</title>
        <authorList>
            <consortium name="US DOE Joint Genome Institute (JGI-PGF)"/>
            <person name="Walter F."/>
            <person name="Albersmeier A."/>
            <person name="Kalinowski J."/>
            <person name="Ruckert C."/>
        </authorList>
    </citation>
    <scope>NUCLEOTIDE SEQUENCE</scope>
    <source>
        <strain evidence="2">CGMCC 1.16134</strain>
    </source>
</reference>
<feature type="signal peptide" evidence="1">
    <location>
        <begin position="1"/>
        <end position="24"/>
    </location>
</feature>
<evidence type="ECO:0000313" key="3">
    <source>
        <dbReference type="Proteomes" id="UP000637643"/>
    </source>
</evidence>
<dbReference type="PROSITE" id="PS51257">
    <property type="entry name" value="PROKAR_LIPOPROTEIN"/>
    <property type="match status" value="1"/>
</dbReference>
<evidence type="ECO:0000313" key="2">
    <source>
        <dbReference type="EMBL" id="GGF86047.1"/>
    </source>
</evidence>
<name>A0A917CHL7_9BACL</name>
<dbReference type="InterPro" id="IPR050490">
    <property type="entry name" value="Bact_solute-bd_prot1"/>
</dbReference>
<dbReference type="PANTHER" id="PTHR43649:SF12">
    <property type="entry name" value="DIACETYLCHITOBIOSE BINDING PROTEIN DASA"/>
    <property type="match status" value="1"/>
</dbReference>
<proteinExistence type="predicted"/>
<accession>A0A917CHL7</accession>
<reference evidence="2" key="2">
    <citation type="submission" date="2020-09" db="EMBL/GenBank/DDBJ databases">
        <authorList>
            <person name="Sun Q."/>
            <person name="Zhou Y."/>
        </authorList>
    </citation>
    <scope>NUCLEOTIDE SEQUENCE</scope>
    <source>
        <strain evidence="2">CGMCC 1.16134</strain>
    </source>
</reference>
<organism evidence="2 3">
    <name type="scientific">Paenibacillus albidus</name>
    <dbReference type="NCBI Taxonomy" id="2041023"/>
    <lineage>
        <taxon>Bacteria</taxon>
        <taxon>Bacillati</taxon>
        <taxon>Bacillota</taxon>
        <taxon>Bacilli</taxon>
        <taxon>Bacillales</taxon>
        <taxon>Paenibacillaceae</taxon>
        <taxon>Paenibacillus</taxon>
    </lineage>
</organism>
<sequence length="558" mass="61802">MITKSGKLLSITLALALGMTLLTGCGGEKNTNTTQAVDPTGNEIIDGKYKDTLTIKVARQLTADVTFRSGEDINNNPHKTWVKDKFNIDLDYVWTADSSSIDTKVRLMLSANEALPDVIQFRGSQDVADALIDSGKFLALNDIFDKNAGENLKNALAEDPTVWNPYTRDGQRYGIPVLDYAYNNDPVLWIRDDWMKKFSLEAPKTVDELEKMMEVFATQDPDGNGKKDTVGLAVGIKDGFKTWGPADSAFLFGAYGTIPNQWNLGGNGELEYGSVQPEAKQVLVKLRDWMSKGYIHKEAGLQDAGKALELFAAGKAGIVTAPYWASGWVLPGVKEVDPNAEYSAYPLPAGPDGKVGRGQSGTSNGVILINKDFAHPEALFLYINYLFDNQGKEGSDLEYGYAEGYDYILKDGQPVWNSEEFPADSPFMPAPKYTLTFDGARIPSQMMKTLNDLAEGKTPETTFEKKAAMDLPGNIKAGAVNYQQRESAMPNMFNGSNTKTMKKRWDFLFQLEKETFNKIIYGELPVDDFDSFVQQWNTSGGETITKEVNEWYKSVKTQ</sequence>
<protein>
    <submittedName>
        <fullName evidence="2">ABC transporter peptide-binding protein YtcQ</fullName>
    </submittedName>
</protein>
<dbReference type="CDD" id="cd13580">
    <property type="entry name" value="PBP2_AlgQ_like_1"/>
    <property type="match status" value="1"/>
</dbReference>
<dbReference type="EMBL" id="BMKR01000013">
    <property type="protein sequence ID" value="GGF86047.1"/>
    <property type="molecule type" value="Genomic_DNA"/>
</dbReference>